<evidence type="ECO:0000259" key="2">
    <source>
        <dbReference type="Pfam" id="PF02470"/>
    </source>
</evidence>
<dbReference type="PANTHER" id="PTHR36698">
    <property type="entry name" value="BLL5892 PROTEIN"/>
    <property type="match status" value="1"/>
</dbReference>
<proteinExistence type="predicted"/>
<geneLocation type="plasmid" evidence="3">
    <name>pJB37</name>
</geneLocation>
<feature type="domain" description="Mce/MlaD" evidence="2">
    <location>
        <begin position="39"/>
        <end position="118"/>
    </location>
</feature>
<keyword evidence="1" id="KW-1133">Transmembrane helix</keyword>
<keyword evidence="3" id="KW-0614">Plasmid</keyword>
<accession>A0A1V0M6R4</accession>
<keyword evidence="1" id="KW-0472">Membrane</keyword>
<dbReference type="Pfam" id="PF02470">
    <property type="entry name" value="MlaD"/>
    <property type="match status" value="1"/>
</dbReference>
<protein>
    <submittedName>
        <fullName evidence="3">Organic solvent ABC transporter substrate-binding protein</fullName>
    </submittedName>
</protein>
<sequence length="311" mass="33905">MIMEPRAHHVFIGLFVVLLGAIGIGFALWLSDTRSDHDYQYYRIMFDEPVTGLTPGSQVQYSGITIGEVVALSLSPRDPRRAIARVRINATIPVRQDTRAELVITGITGNAVIELSDGGPNVPLLDRREDEEPLILAPRSAMASLVSGEGNSMTTLNGILLRTQELLSKENLALVHRSLVNLEQTTGAVADQRAEIATLISNLTEASRESTAAVRQANSTLRDANLLLNNDGKQIMVNTRDATASLERAAFRVETLLQNNQESLNQGLAATGPAMHELQQALANLNTVLRRLDRNPAQYLLGGENIEETKP</sequence>
<dbReference type="PANTHER" id="PTHR36698:SF2">
    <property type="entry name" value="MCE_MLAD DOMAIN-CONTAINING PROTEIN"/>
    <property type="match status" value="1"/>
</dbReference>
<reference evidence="3" key="1">
    <citation type="submission" date="2017-01" db="EMBL/GenBank/DDBJ databases">
        <title>Complete nucleotide sequence of an IncP-2 blaVIM-2-harboring megaplasmid from Pseudomonas aeruginosa.</title>
        <authorList>
            <person name="Botelho J."/>
            <person name="Grosso F."/>
            <person name="Mabrouk A."/>
            <person name="Peixe L."/>
        </authorList>
    </citation>
    <scope>NUCLEOTIDE SEQUENCE</scope>
    <source>
        <strain evidence="3">FFUP_PS_37</strain>
        <plasmid evidence="3">pJB37</plasmid>
    </source>
</reference>
<name>A0A1V0M6R4_PSEAI</name>
<feature type="transmembrane region" description="Helical" evidence="1">
    <location>
        <begin position="12"/>
        <end position="30"/>
    </location>
</feature>
<dbReference type="InterPro" id="IPR003399">
    <property type="entry name" value="Mce/MlaD"/>
</dbReference>
<dbReference type="AlphaFoldDB" id="A0A1V0M6R4"/>
<dbReference type="EMBL" id="KY494864">
    <property type="protein sequence ID" value="ARD70586.1"/>
    <property type="molecule type" value="Genomic_DNA"/>
</dbReference>
<organism evidence="3">
    <name type="scientific">Pseudomonas aeruginosa</name>
    <dbReference type="NCBI Taxonomy" id="287"/>
    <lineage>
        <taxon>Bacteria</taxon>
        <taxon>Pseudomonadati</taxon>
        <taxon>Pseudomonadota</taxon>
        <taxon>Gammaproteobacteria</taxon>
        <taxon>Pseudomonadales</taxon>
        <taxon>Pseudomonadaceae</taxon>
        <taxon>Pseudomonas</taxon>
    </lineage>
</organism>
<keyword evidence="1" id="KW-0812">Transmembrane</keyword>
<evidence type="ECO:0000313" key="3">
    <source>
        <dbReference type="EMBL" id="ARD70586.1"/>
    </source>
</evidence>
<evidence type="ECO:0000256" key="1">
    <source>
        <dbReference type="SAM" id="Phobius"/>
    </source>
</evidence>